<keyword evidence="3" id="KW-1185">Reference proteome</keyword>
<evidence type="ECO:0000256" key="1">
    <source>
        <dbReference type="SAM" id="Phobius"/>
    </source>
</evidence>
<dbReference type="EMBL" id="MCOG01000031">
    <property type="protein sequence ID" value="ORY73990.1"/>
    <property type="molecule type" value="Genomic_DNA"/>
</dbReference>
<accession>A0A1Y2EQY0</accession>
<keyword evidence="1" id="KW-1133">Transmembrane helix</keyword>
<gene>
    <name evidence="2" type="ORF">LY90DRAFT_699446</name>
</gene>
<evidence type="ECO:0000313" key="3">
    <source>
        <dbReference type="Proteomes" id="UP000193920"/>
    </source>
</evidence>
<sequence>MSQAIPFEIAEALSAAGFAIGSVSGGTVIAAGVVLIAGVYFIAKAGEKVKDIAVTAESMKKQKECCCNAVGPSGKFKLHFIMLPSKKKAEEAARHYANANGVECHPSNTKDKFPHYHPTRNGKKIPGVHFQYPK</sequence>
<proteinExistence type="predicted"/>
<reference evidence="2 3" key="1">
    <citation type="submission" date="2016-08" db="EMBL/GenBank/DDBJ databases">
        <title>A Parts List for Fungal Cellulosomes Revealed by Comparative Genomics.</title>
        <authorList>
            <consortium name="DOE Joint Genome Institute"/>
            <person name="Haitjema C.H."/>
            <person name="Gilmore S.P."/>
            <person name="Henske J.K."/>
            <person name="Solomon K.V."/>
            <person name="De Groot R."/>
            <person name="Kuo A."/>
            <person name="Mondo S.J."/>
            <person name="Salamov A.A."/>
            <person name="Labutti K."/>
            <person name="Zhao Z."/>
            <person name="Chiniquy J."/>
            <person name="Barry K."/>
            <person name="Brewer H.M."/>
            <person name="Purvine S.O."/>
            <person name="Wright A.T."/>
            <person name="Boxma B."/>
            <person name="Van Alen T."/>
            <person name="Hackstein J.H."/>
            <person name="Baker S.E."/>
            <person name="Grigoriev I.V."/>
            <person name="O'Malley M.A."/>
        </authorList>
    </citation>
    <scope>NUCLEOTIDE SEQUENCE [LARGE SCALE GENOMIC DNA]</scope>
    <source>
        <strain evidence="2 3">G1</strain>
    </source>
</reference>
<name>A0A1Y2EQY0_9FUNG</name>
<dbReference type="Proteomes" id="UP000193920">
    <property type="component" value="Unassembled WGS sequence"/>
</dbReference>
<dbReference type="OrthoDB" id="2140893at2759"/>
<feature type="transmembrane region" description="Helical" evidence="1">
    <location>
        <begin position="12"/>
        <end position="42"/>
    </location>
</feature>
<evidence type="ECO:0000313" key="2">
    <source>
        <dbReference type="EMBL" id="ORY73990.1"/>
    </source>
</evidence>
<protein>
    <submittedName>
        <fullName evidence="2">Uncharacterized protein</fullName>
    </submittedName>
</protein>
<dbReference type="AlphaFoldDB" id="A0A1Y2EQY0"/>
<comment type="caution">
    <text evidence="2">The sequence shown here is derived from an EMBL/GenBank/DDBJ whole genome shotgun (WGS) entry which is preliminary data.</text>
</comment>
<organism evidence="2 3">
    <name type="scientific">Neocallimastix californiae</name>
    <dbReference type="NCBI Taxonomy" id="1754190"/>
    <lineage>
        <taxon>Eukaryota</taxon>
        <taxon>Fungi</taxon>
        <taxon>Fungi incertae sedis</taxon>
        <taxon>Chytridiomycota</taxon>
        <taxon>Chytridiomycota incertae sedis</taxon>
        <taxon>Neocallimastigomycetes</taxon>
        <taxon>Neocallimastigales</taxon>
        <taxon>Neocallimastigaceae</taxon>
        <taxon>Neocallimastix</taxon>
    </lineage>
</organism>
<keyword evidence="1" id="KW-0812">Transmembrane</keyword>
<keyword evidence="1" id="KW-0472">Membrane</keyword>